<evidence type="ECO:0000313" key="1">
    <source>
        <dbReference type="EMBL" id="TFK73265.1"/>
    </source>
</evidence>
<accession>A0ACD3B631</accession>
<keyword evidence="2" id="KW-1185">Reference proteome</keyword>
<sequence length="150" mass="17248">MEWCEVNLNLKVWLLESHRDGPNYQKTMAALLTQAYPNHGFPTYTASGRATSYLHKNHIAILRSSCYGKGHCQILSHSIVSHMITFHAQGSLEKHVLGNAIWMRSRFHHDLRHIPHSADRSCWSRLDPNQVPTFISRCSFSPCWTHIKGE</sequence>
<protein>
    <submittedName>
        <fullName evidence="1">Uncharacterized protein</fullName>
    </submittedName>
</protein>
<evidence type="ECO:0000313" key="2">
    <source>
        <dbReference type="Proteomes" id="UP000308600"/>
    </source>
</evidence>
<name>A0ACD3B631_9AGAR</name>
<dbReference type="EMBL" id="ML208277">
    <property type="protein sequence ID" value="TFK73265.1"/>
    <property type="molecule type" value="Genomic_DNA"/>
</dbReference>
<gene>
    <name evidence="1" type="ORF">BDN72DRAFT_214169</name>
</gene>
<reference evidence="1 2" key="1">
    <citation type="journal article" date="2019" name="Nat. Ecol. Evol.">
        <title>Megaphylogeny resolves global patterns of mushroom evolution.</title>
        <authorList>
            <person name="Varga T."/>
            <person name="Krizsan K."/>
            <person name="Foldi C."/>
            <person name="Dima B."/>
            <person name="Sanchez-Garcia M."/>
            <person name="Sanchez-Ramirez S."/>
            <person name="Szollosi G.J."/>
            <person name="Szarkandi J.G."/>
            <person name="Papp V."/>
            <person name="Albert L."/>
            <person name="Andreopoulos W."/>
            <person name="Angelini C."/>
            <person name="Antonin V."/>
            <person name="Barry K.W."/>
            <person name="Bougher N.L."/>
            <person name="Buchanan P."/>
            <person name="Buyck B."/>
            <person name="Bense V."/>
            <person name="Catcheside P."/>
            <person name="Chovatia M."/>
            <person name="Cooper J."/>
            <person name="Damon W."/>
            <person name="Desjardin D."/>
            <person name="Finy P."/>
            <person name="Geml J."/>
            <person name="Haridas S."/>
            <person name="Hughes K."/>
            <person name="Justo A."/>
            <person name="Karasinski D."/>
            <person name="Kautmanova I."/>
            <person name="Kiss B."/>
            <person name="Kocsube S."/>
            <person name="Kotiranta H."/>
            <person name="LaButti K.M."/>
            <person name="Lechner B.E."/>
            <person name="Liimatainen K."/>
            <person name="Lipzen A."/>
            <person name="Lukacs Z."/>
            <person name="Mihaltcheva S."/>
            <person name="Morgado L.N."/>
            <person name="Niskanen T."/>
            <person name="Noordeloos M.E."/>
            <person name="Ohm R.A."/>
            <person name="Ortiz-Santana B."/>
            <person name="Ovrebo C."/>
            <person name="Racz N."/>
            <person name="Riley R."/>
            <person name="Savchenko A."/>
            <person name="Shiryaev A."/>
            <person name="Soop K."/>
            <person name="Spirin V."/>
            <person name="Szebenyi C."/>
            <person name="Tomsovsky M."/>
            <person name="Tulloss R.E."/>
            <person name="Uehling J."/>
            <person name="Grigoriev I.V."/>
            <person name="Vagvolgyi C."/>
            <person name="Papp T."/>
            <person name="Martin F.M."/>
            <person name="Miettinen O."/>
            <person name="Hibbett D.S."/>
            <person name="Nagy L.G."/>
        </authorList>
    </citation>
    <scope>NUCLEOTIDE SEQUENCE [LARGE SCALE GENOMIC DNA]</scope>
    <source>
        <strain evidence="1 2">NL-1719</strain>
    </source>
</reference>
<dbReference type="Proteomes" id="UP000308600">
    <property type="component" value="Unassembled WGS sequence"/>
</dbReference>
<organism evidence="1 2">
    <name type="scientific">Pluteus cervinus</name>
    <dbReference type="NCBI Taxonomy" id="181527"/>
    <lineage>
        <taxon>Eukaryota</taxon>
        <taxon>Fungi</taxon>
        <taxon>Dikarya</taxon>
        <taxon>Basidiomycota</taxon>
        <taxon>Agaricomycotina</taxon>
        <taxon>Agaricomycetes</taxon>
        <taxon>Agaricomycetidae</taxon>
        <taxon>Agaricales</taxon>
        <taxon>Pluteineae</taxon>
        <taxon>Pluteaceae</taxon>
        <taxon>Pluteus</taxon>
    </lineage>
</organism>
<proteinExistence type="predicted"/>